<evidence type="ECO:0000256" key="8">
    <source>
        <dbReference type="ARBA" id="ARBA00023004"/>
    </source>
</evidence>
<dbReference type="NCBIfam" id="TIGR03075">
    <property type="entry name" value="PQQ_enz_alc_DH"/>
    <property type="match status" value="1"/>
</dbReference>
<keyword evidence="5 12" id="KW-0106">Calcium</keyword>
<dbReference type="GO" id="GO:0016020">
    <property type="term" value="C:membrane"/>
    <property type="evidence" value="ECO:0007669"/>
    <property type="project" value="InterPro"/>
</dbReference>
<keyword evidence="3 12" id="KW-0479">Metal-binding</keyword>
<dbReference type="Pfam" id="PF13442">
    <property type="entry name" value="Cytochrome_CBB3"/>
    <property type="match status" value="1"/>
</dbReference>
<protein>
    <submittedName>
        <fullName evidence="14">PQQ-dependent dehydrogenase, methanol/ethanol family</fullName>
        <ecNumber evidence="14">1.1.2.-</ecNumber>
    </submittedName>
</protein>
<dbReference type="GO" id="GO:0016614">
    <property type="term" value="F:oxidoreductase activity, acting on CH-OH group of donors"/>
    <property type="evidence" value="ECO:0007669"/>
    <property type="project" value="InterPro"/>
</dbReference>
<comment type="cofactor">
    <cofactor evidence="12">
        <name>Ca(2+)</name>
        <dbReference type="ChEBI" id="CHEBI:29108"/>
    </cofactor>
    <text evidence="12">Binds 1 Ca(2+) ion per subunit.</text>
</comment>
<feature type="binding site" description="axial binding residue" evidence="12">
    <location>
        <position position="604"/>
    </location>
    <ligand>
        <name>heme c</name>
        <dbReference type="ChEBI" id="CHEBI:61717"/>
    </ligand>
    <ligandPart>
        <name>Fe</name>
        <dbReference type="ChEBI" id="CHEBI:18248"/>
    </ligandPart>
</feature>
<evidence type="ECO:0000256" key="11">
    <source>
        <dbReference type="PIRSR" id="PIRSR617512-2"/>
    </source>
</evidence>
<feature type="active site" description="Proton acceptor" evidence="10">
    <location>
        <position position="297"/>
    </location>
</feature>
<evidence type="ECO:0000313" key="15">
    <source>
        <dbReference type="Proteomes" id="UP000681425"/>
    </source>
</evidence>
<proteinExistence type="inferred from homology"/>
<dbReference type="InterPro" id="IPR036909">
    <property type="entry name" value="Cyt_c-like_dom_sf"/>
</dbReference>
<dbReference type="Gene3D" id="2.140.10.10">
    <property type="entry name" value="Quinoprotein alcohol dehydrogenase-like superfamily"/>
    <property type="match status" value="1"/>
</dbReference>
<keyword evidence="6 11" id="KW-0634">PQQ</keyword>
<comment type="similarity">
    <text evidence="1">Belongs to the bacterial PQQ dehydrogenase family.</text>
</comment>
<feature type="binding site" evidence="12">
    <location>
        <position position="252"/>
    </location>
    <ligand>
        <name>Ca(2+)</name>
        <dbReference type="ChEBI" id="CHEBI:29108"/>
    </ligand>
</feature>
<evidence type="ECO:0000256" key="7">
    <source>
        <dbReference type="ARBA" id="ARBA00023002"/>
    </source>
</evidence>
<comment type="cofactor">
    <cofactor evidence="11">
        <name>heme c</name>
        <dbReference type="ChEBI" id="CHEBI:61717"/>
    </cofactor>
    <text evidence="11">Binds 1 heme c group per subunit.</text>
</comment>
<dbReference type="Gene3D" id="1.10.760.10">
    <property type="entry name" value="Cytochrome c-like domain"/>
    <property type="match status" value="1"/>
</dbReference>
<name>A0A975Q3P5_9SPHN</name>
<feature type="binding site" evidence="11">
    <location>
        <position position="324"/>
    </location>
    <ligand>
        <name>pyrroloquinoline quinone</name>
        <dbReference type="ChEBI" id="CHEBI:58442"/>
    </ligand>
</feature>
<feature type="binding site" evidence="12">
    <location>
        <position position="297"/>
    </location>
    <ligand>
        <name>Ca(2+)</name>
        <dbReference type="ChEBI" id="CHEBI:29108"/>
    </ligand>
</feature>
<organism evidence="14 15">
    <name type="scientific">Sphingobium phenoxybenzoativorans</name>
    <dbReference type="NCBI Taxonomy" id="1592790"/>
    <lineage>
        <taxon>Bacteria</taxon>
        <taxon>Pseudomonadati</taxon>
        <taxon>Pseudomonadota</taxon>
        <taxon>Alphaproteobacteria</taxon>
        <taxon>Sphingomonadales</taxon>
        <taxon>Sphingomonadaceae</taxon>
        <taxon>Sphingobium</taxon>
    </lineage>
</organism>
<keyword evidence="4" id="KW-0732">Signal</keyword>
<accession>A0A975Q3P5</accession>
<keyword evidence="9" id="KW-1015">Disulfide bond</keyword>
<sequence>MSAMHGVKPSERLLDNSGGADWSGYGRTYGEQHYSPLDQVNAGNVERLGLAWSLDLPAGNTVTQPIAVDGVIYFAMGYSFVHAVDAVTGKLLWSYDPEVYKTAGPKQHAGWGSRGIAWWNGKVYTVTHDGFVIALDAKTGKPLWKVPTLDKDDSSYVTGAPRIFDGKLIIGNSGDYGAVRGHATAIDAETGKTLWRFWVVPGDPAKGFENEAMAMAAKTWSGEWWKFGGGGTPWNAFTYDPETDTVFIGTGNGYPYNHRVRSQGKGDNLFLASVVAVDAKTGKYKWHYQANPGETWDFTFTQDMPLADLIIDGKPRKVLMAAPKNGFYYIIDRITGKLISAEPFVDVNWASKIDLSTGRPVENPEARYANPAVVRPTSLGGHNWQPMSYNPKTGLVYLPANELSARLSDDGSGAGWLPPTDVTVGGGPGFAADFKVKDGGPRNYTSSLIAWDPVRQKLMWRVQAPRMVPAGVVSTGGGLVFQGGIDARFSAYSAVDGKRLWSFDTQAPSVAPPITFSVKGRQYVTVLTGFGTSSSSGGAMLQRYRLDYRTMARRVLTFALDGKAVLPPKVEPDWSKPADPDYRPNPALASQGAAIYAQHCTLCHGFGAVAAGMAPDLRRSFIPLSEETFLAVVRDGILQPNNMPKFDNISAKDLAAVRQYIRAQAHNPESDKETEDFGQAM</sequence>
<gene>
    <name evidence="14" type="ORF">KFK14_10340</name>
</gene>
<keyword evidence="2 11" id="KW-0349">Heme</keyword>
<feature type="binding site" evidence="11">
    <location>
        <position position="114"/>
    </location>
    <ligand>
        <name>pyrroloquinoline quinone</name>
        <dbReference type="ChEBI" id="CHEBI:58442"/>
    </ligand>
</feature>
<reference evidence="14" key="1">
    <citation type="submission" date="2021-04" db="EMBL/GenBank/DDBJ databases">
        <title>Isolation of p-tert-butylphenol degrading bacteria Sphingobium phenoxybenzoativorans Tas13 from active sludge.</title>
        <authorList>
            <person name="Li Y."/>
        </authorList>
    </citation>
    <scope>NUCLEOTIDE SEQUENCE</scope>
    <source>
        <strain evidence="14">Tas13</strain>
    </source>
</reference>
<evidence type="ECO:0000256" key="12">
    <source>
        <dbReference type="PIRSR" id="PIRSR617512-3"/>
    </source>
</evidence>
<dbReference type="GO" id="GO:0009055">
    <property type="term" value="F:electron transfer activity"/>
    <property type="evidence" value="ECO:0007669"/>
    <property type="project" value="InterPro"/>
</dbReference>
<evidence type="ECO:0000256" key="9">
    <source>
        <dbReference type="ARBA" id="ARBA00023157"/>
    </source>
</evidence>
<feature type="binding site" evidence="11">
    <location>
        <position position="158"/>
    </location>
    <ligand>
        <name>pyrroloquinoline quinone</name>
        <dbReference type="ChEBI" id="CHEBI:58442"/>
    </ligand>
</feature>
<dbReference type="InterPro" id="IPR017512">
    <property type="entry name" value="PQQ_MeOH/EtOH_DH"/>
</dbReference>
<evidence type="ECO:0000256" key="5">
    <source>
        <dbReference type="ARBA" id="ARBA00022837"/>
    </source>
</evidence>
<feature type="binding site" evidence="11">
    <location>
        <begin position="383"/>
        <end position="384"/>
    </location>
    <ligand>
        <name>pyrroloquinoline quinone</name>
        <dbReference type="ChEBI" id="CHEBI:58442"/>
    </ligand>
</feature>
<evidence type="ECO:0000256" key="1">
    <source>
        <dbReference type="ARBA" id="ARBA00008156"/>
    </source>
</evidence>
<evidence type="ECO:0000256" key="10">
    <source>
        <dbReference type="PIRSR" id="PIRSR617512-1"/>
    </source>
</evidence>
<keyword evidence="15" id="KW-1185">Reference proteome</keyword>
<dbReference type="SUPFAM" id="SSF46626">
    <property type="entry name" value="Cytochrome c"/>
    <property type="match status" value="1"/>
</dbReference>
<keyword evidence="7 14" id="KW-0560">Oxidoreductase</keyword>
<dbReference type="Pfam" id="PF01011">
    <property type="entry name" value="PQQ"/>
    <property type="match status" value="2"/>
</dbReference>
<dbReference type="GO" id="GO:0020037">
    <property type="term" value="F:heme binding"/>
    <property type="evidence" value="ECO:0007669"/>
    <property type="project" value="InterPro"/>
</dbReference>
<dbReference type="PROSITE" id="PS51007">
    <property type="entry name" value="CYTC"/>
    <property type="match status" value="1"/>
</dbReference>
<dbReference type="InterPro" id="IPR018391">
    <property type="entry name" value="PQQ_b-propeller_rpt"/>
</dbReference>
<dbReference type="InterPro" id="IPR011047">
    <property type="entry name" value="Quinoprotein_ADH-like_sf"/>
</dbReference>
<evidence type="ECO:0000256" key="4">
    <source>
        <dbReference type="ARBA" id="ARBA00022729"/>
    </source>
</evidence>
<evidence type="ECO:0000256" key="6">
    <source>
        <dbReference type="ARBA" id="ARBA00022891"/>
    </source>
</evidence>
<comment type="cofactor">
    <cofactor evidence="11">
        <name>pyrroloquinoline quinone</name>
        <dbReference type="ChEBI" id="CHEBI:58442"/>
    </cofactor>
    <text evidence="11">Binds 1 PQQ group per subunit.</text>
</comment>
<evidence type="ECO:0000256" key="2">
    <source>
        <dbReference type="ARBA" id="ARBA00022617"/>
    </source>
</evidence>
<feature type="domain" description="Cytochrome c" evidence="13">
    <location>
        <begin position="587"/>
        <end position="665"/>
    </location>
</feature>
<feature type="binding site" description="covalent" evidence="11">
    <location>
        <position position="603"/>
    </location>
    <ligand>
        <name>heme c</name>
        <dbReference type="ChEBI" id="CHEBI:61717"/>
    </ligand>
</feature>
<feature type="binding site" evidence="11">
    <location>
        <position position="232"/>
    </location>
    <ligand>
        <name>pyrroloquinoline quinone</name>
        <dbReference type="ChEBI" id="CHEBI:58442"/>
    </ligand>
</feature>
<dbReference type="EMBL" id="CP073910">
    <property type="protein sequence ID" value="QUT07737.1"/>
    <property type="molecule type" value="Genomic_DNA"/>
</dbReference>
<dbReference type="GO" id="GO:0005509">
    <property type="term" value="F:calcium ion binding"/>
    <property type="evidence" value="ECO:0007669"/>
    <property type="project" value="InterPro"/>
</dbReference>
<dbReference type="PANTHER" id="PTHR32303">
    <property type="entry name" value="QUINOPROTEIN ALCOHOL DEHYDROGENASE (CYTOCHROME C)"/>
    <property type="match status" value="1"/>
</dbReference>
<dbReference type="Proteomes" id="UP000681425">
    <property type="component" value="Chromosome"/>
</dbReference>
<dbReference type="EC" id="1.1.2.-" evidence="14"/>
<dbReference type="SUPFAM" id="SSF50998">
    <property type="entry name" value="Quinoprotein alcohol dehydrogenase-like"/>
    <property type="match status" value="1"/>
</dbReference>
<dbReference type="AlphaFoldDB" id="A0A975Q3P5"/>
<feature type="binding site" description="axial binding residue" evidence="12">
    <location>
        <position position="643"/>
    </location>
    <ligand>
        <name>heme c</name>
        <dbReference type="ChEBI" id="CHEBI:61717"/>
    </ligand>
    <ligandPart>
        <name>Fe</name>
        <dbReference type="ChEBI" id="CHEBI:18248"/>
    </ligandPart>
</feature>
<dbReference type="KEGG" id="spph:KFK14_10340"/>
<dbReference type="InterPro" id="IPR009056">
    <property type="entry name" value="Cyt_c-like_dom"/>
</dbReference>
<evidence type="ECO:0000313" key="14">
    <source>
        <dbReference type="EMBL" id="QUT07737.1"/>
    </source>
</evidence>
<evidence type="ECO:0000256" key="3">
    <source>
        <dbReference type="ARBA" id="ARBA00022723"/>
    </source>
</evidence>
<dbReference type="InterPro" id="IPR002372">
    <property type="entry name" value="PQQ_rpt_dom"/>
</dbReference>
<evidence type="ECO:0000259" key="13">
    <source>
        <dbReference type="PROSITE" id="PS51007"/>
    </source>
</evidence>
<keyword evidence="8 12" id="KW-0408">Iron</keyword>
<feature type="binding site" description="covalent" evidence="11">
    <location>
        <position position="600"/>
    </location>
    <ligand>
        <name>heme c</name>
        <dbReference type="ChEBI" id="CHEBI:61717"/>
    </ligand>
</feature>
<dbReference type="RefSeq" id="WP_212610723.1">
    <property type="nucleotide sequence ID" value="NZ_CP073910.1"/>
</dbReference>
<dbReference type="SMART" id="SM00564">
    <property type="entry name" value="PQQ"/>
    <property type="match status" value="5"/>
</dbReference>